<dbReference type="OrthoDB" id="10004999at2759"/>
<protein>
    <submittedName>
        <fullName evidence="1">Uncharacterized protein</fullName>
    </submittedName>
</protein>
<evidence type="ECO:0000313" key="2">
    <source>
        <dbReference type="Proteomes" id="UP000708208"/>
    </source>
</evidence>
<comment type="caution">
    <text evidence="1">The sequence shown here is derived from an EMBL/GenBank/DDBJ whole genome shotgun (WGS) entry which is preliminary data.</text>
</comment>
<gene>
    <name evidence="1" type="ORF">AFUS01_LOCUS6451</name>
</gene>
<dbReference type="AlphaFoldDB" id="A0A8J2NSI9"/>
<accession>A0A8J2NSI9</accession>
<reference evidence="1" key="1">
    <citation type="submission" date="2021-06" db="EMBL/GenBank/DDBJ databases">
        <authorList>
            <person name="Hodson N. C."/>
            <person name="Mongue J. A."/>
            <person name="Jaron S. K."/>
        </authorList>
    </citation>
    <scope>NUCLEOTIDE SEQUENCE</scope>
</reference>
<sequence>MESFEPDLEDHHDETDQMQNYVRKLVGEMTDLLYKKRSSIAHVVV</sequence>
<organism evidence="1 2">
    <name type="scientific">Allacma fusca</name>
    <dbReference type="NCBI Taxonomy" id="39272"/>
    <lineage>
        <taxon>Eukaryota</taxon>
        <taxon>Metazoa</taxon>
        <taxon>Ecdysozoa</taxon>
        <taxon>Arthropoda</taxon>
        <taxon>Hexapoda</taxon>
        <taxon>Collembola</taxon>
        <taxon>Symphypleona</taxon>
        <taxon>Sminthuridae</taxon>
        <taxon>Allacma</taxon>
    </lineage>
</organism>
<dbReference type="Proteomes" id="UP000708208">
    <property type="component" value="Unassembled WGS sequence"/>
</dbReference>
<dbReference type="EMBL" id="CAJVCH010042521">
    <property type="protein sequence ID" value="CAG7716972.1"/>
    <property type="molecule type" value="Genomic_DNA"/>
</dbReference>
<keyword evidence="2" id="KW-1185">Reference proteome</keyword>
<feature type="non-terminal residue" evidence="1">
    <location>
        <position position="1"/>
    </location>
</feature>
<evidence type="ECO:0000313" key="1">
    <source>
        <dbReference type="EMBL" id="CAG7716972.1"/>
    </source>
</evidence>
<proteinExistence type="predicted"/>
<name>A0A8J2NSI9_9HEXA</name>